<keyword evidence="3 5" id="KW-1133">Transmembrane helix</keyword>
<feature type="transmembrane region" description="Helical" evidence="5">
    <location>
        <begin position="251"/>
        <end position="275"/>
    </location>
</feature>
<proteinExistence type="predicted"/>
<dbReference type="PANTHER" id="PTHR19282:SF428">
    <property type="entry name" value="TETRASPANIN 68C, ISOFORM A"/>
    <property type="match status" value="1"/>
</dbReference>
<dbReference type="InParanoid" id="A0A6L2PHG9"/>
<dbReference type="GO" id="GO:0005886">
    <property type="term" value="C:plasma membrane"/>
    <property type="evidence" value="ECO:0007669"/>
    <property type="project" value="TreeGrafter"/>
</dbReference>
<evidence type="ECO:0000256" key="5">
    <source>
        <dbReference type="SAM" id="Phobius"/>
    </source>
</evidence>
<dbReference type="EMBL" id="BLKM01000258">
    <property type="protein sequence ID" value="GFG30880.1"/>
    <property type="molecule type" value="Genomic_DNA"/>
</dbReference>
<sequence>MVQWGYSSRLYQPHEMQLSGLALVVLGAVLLTDVPRVLLSRLLGSNHMSSQPLFYYIALGLMGMGLAVCATCVLGFWAVCLDTHCLLALLLFLLVVMLLSESSLGVLAVICPEYLGVTVTKTQLAESLQRTYGVPGKEQFTAAIDLAQTIFQCCGISGGADYDVSWWRLRELGQADLFVPRSCCFLSDAADDSEAFLDPHPLNMSLCQSVDQDLYQMARHTETVTTDNPAIDHLQGCFLQLEEWFRYHTTLFLAIGSGLVLVELSVLLSAILVCLQLPKDQTYTSESRDPVFKSA</sequence>
<evidence type="ECO:0000256" key="1">
    <source>
        <dbReference type="ARBA" id="ARBA00004141"/>
    </source>
</evidence>
<comment type="subcellular location">
    <subcellularLocation>
        <location evidence="1">Membrane</location>
        <topology evidence="1">Multi-pass membrane protein</topology>
    </subcellularLocation>
</comment>
<dbReference type="Gene3D" id="1.10.1450.10">
    <property type="entry name" value="Tetraspanin"/>
    <property type="match status" value="1"/>
</dbReference>
<dbReference type="PANTHER" id="PTHR19282">
    <property type="entry name" value="TETRASPANIN"/>
    <property type="match status" value="1"/>
</dbReference>
<feature type="transmembrane region" description="Helical" evidence="5">
    <location>
        <begin position="86"/>
        <end position="110"/>
    </location>
</feature>
<comment type="caution">
    <text evidence="6">The sequence shown here is derived from an EMBL/GenBank/DDBJ whole genome shotgun (WGS) entry which is preliminary data.</text>
</comment>
<dbReference type="Pfam" id="PF00335">
    <property type="entry name" value="Tetraspanin"/>
    <property type="match status" value="1"/>
</dbReference>
<dbReference type="InterPro" id="IPR018499">
    <property type="entry name" value="Tetraspanin/Peripherin"/>
</dbReference>
<dbReference type="Proteomes" id="UP000502823">
    <property type="component" value="Unassembled WGS sequence"/>
</dbReference>
<evidence type="ECO:0000313" key="6">
    <source>
        <dbReference type="EMBL" id="GFG30880.1"/>
    </source>
</evidence>
<accession>A0A6L2PHG9</accession>
<dbReference type="InterPro" id="IPR008952">
    <property type="entry name" value="Tetraspanin_EC2_sf"/>
</dbReference>
<keyword evidence="2 5" id="KW-0812">Transmembrane</keyword>
<gene>
    <name evidence="6" type="ORF">Cfor_10285</name>
</gene>
<evidence type="ECO:0000256" key="2">
    <source>
        <dbReference type="ARBA" id="ARBA00022692"/>
    </source>
</evidence>
<feature type="transmembrane region" description="Helical" evidence="5">
    <location>
        <begin position="20"/>
        <end position="38"/>
    </location>
</feature>
<dbReference type="SUPFAM" id="SSF48652">
    <property type="entry name" value="Tetraspanin"/>
    <property type="match status" value="1"/>
</dbReference>
<reference evidence="7" key="1">
    <citation type="submission" date="2020-01" db="EMBL/GenBank/DDBJ databases">
        <title>Draft genome sequence of the Termite Coptotermes fromosanus.</title>
        <authorList>
            <person name="Itakura S."/>
            <person name="Yosikawa Y."/>
            <person name="Umezawa K."/>
        </authorList>
    </citation>
    <scope>NUCLEOTIDE SEQUENCE [LARGE SCALE GENOMIC DNA]</scope>
</reference>
<name>A0A6L2PHG9_COPFO</name>
<dbReference type="PRINTS" id="PR00259">
    <property type="entry name" value="TMFOUR"/>
</dbReference>
<keyword evidence="7" id="KW-1185">Reference proteome</keyword>
<feature type="transmembrane region" description="Helical" evidence="5">
    <location>
        <begin position="53"/>
        <end position="79"/>
    </location>
</feature>
<keyword evidence="4 5" id="KW-0472">Membrane</keyword>
<evidence type="ECO:0000256" key="4">
    <source>
        <dbReference type="ARBA" id="ARBA00023136"/>
    </source>
</evidence>
<evidence type="ECO:0000313" key="7">
    <source>
        <dbReference type="Proteomes" id="UP000502823"/>
    </source>
</evidence>
<organism evidence="6 7">
    <name type="scientific">Coptotermes formosanus</name>
    <name type="common">Formosan subterranean termite</name>
    <dbReference type="NCBI Taxonomy" id="36987"/>
    <lineage>
        <taxon>Eukaryota</taxon>
        <taxon>Metazoa</taxon>
        <taxon>Ecdysozoa</taxon>
        <taxon>Arthropoda</taxon>
        <taxon>Hexapoda</taxon>
        <taxon>Insecta</taxon>
        <taxon>Pterygota</taxon>
        <taxon>Neoptera</taxon>
        <taxon>Polyneoptera</taxon>
        <taxon>Dictyoptera</taxon>
        <taxon>Blattodea</taxon>
        <taxon>Blattoidea</taxon>
        <taxon>Termitoidae</taxon>
        <taxon>Rhinotermitidae</taxon>
        <taxon>Coptotermes</taxon>
    </lineage>
</organism>
<dbReference type="AlphaFoldDB" id="A0A6L2PHG9"/>
<evidence type="ECO:0000256" key="3">
    <source>
        <dbReference type="ARBA" id="ARBA00022989"/>
    </source>
</evidence>
<dbReference type="OrthoDB" id="5870230at2759"/>
<protein>
    <submittedName>
        <fullName evidence="6">Uncharacterized protein</fullName>
    </submittedName>
</protein>